<dbReference type="PANTHER" id="PTHR46066">
    <property type="entry name" value="CHITINASE DOMAIN-CONTAINING PROTEIN 1 FAMILY MEMBER"/>
    <property type="match status" value="1"/>
</dbReference>
<evidence type="ECO:0000256" key="1">
    <source>
        <dbReference type="SAM" id="SignalP"/>
    </source>
</evidence>
<dbReference type="InterPro" id="IPR001223">
    <property type="entry name" value="Glyco_hydro18_cat"/>
</dbReference>
<feature type="signal peptide" evidence="1">
    <location>
        <begin position="1"/>
        <end position="28"/>
    </location>
</feature>
<feature type="domain" description="GH18" evidence="2">
    <location>
        <begin position="325"/>
        <end position="641"/>
    </location>
</feature>
<name>A0A919YQE1_9BACL</name>
<protein>
    <recommendedName>
        <fullName evidence="2">GH18 domain-containing protein</fullName>
    </recommendedName>
</protein>
<dbReference type="Gene3D" id="3.20.20.80">
    <property type="entry name" value="Glycosidases"/>
    <property type="match status" value="1"/>
</dbReference>
<keyword evidence="1" id="KW-0732">Signal</keyword>
<dbReference type="Pfam" id="PF00704">
    <property type="entry name" value="Glyco_hydro_18"/>
    <property type="match status" value="1"/>
</dbReference>
<evidence type="ECO:0000313" key="4">
    <source>
        <dbReference type="Proteomes" id="UP000683139"/>
    </source>
</evidence>
<reference evidence="3" key="1">
    <citation type="submission" date="2021-03" db="EMBL/GenBank/DDBJ databases">
        <title>Antimicrobial resistance genes in bacteria isolated from Japanese honey, and their potential for conferring macrolide and lincosamide resistance in the American foulbrood pathogen Paenibacillus larvae.</title>
        <authorList>
            <person name="Okamoto M."/>
            <person name="Kumagai M."/>
            <person name="Kanamori H."/>
            <person name="Takamatsu D."/>
        </authorList>
    </citation>
    <scope>NUCLEOTIDE SEQUENCE</scope>
    <source>
        <strain evidence="3">J40TS1</strain>
    </source>
</reference>
<dbReference type="PANTHER" id="PTHR46066:SF2">
    <property type="entry name" value="CHITINASE DOMAIN-CONTAINING PROTEIN 1"/>
    <property type="match status" value="1"/>
</dbReference>
<dbReference type="InterPro" id="IPR029070">
    <property type="entry name" value="Chitinase_insertion_sf"/>
</dbReference>
<accession>A0A919YQE1</accession>
<organism evidence="3 4">
    <name type="scientific">Paenibacillus montaniterrae</name>
    <dbReference type="NCBI Taxonomy" id="429341"/>
    <lineage>
        <taxon>Bacteria</taxon>
        <taxon>Bacillati</taxon>
        <taxon>Bacillota</taxon>
        <taxon>Bacilli</taxon>
        <taxon>Bacillales</taxon>
        <taxon>Paenibacillaceae</taxon>
        <taxon>Paenibacillus</taxon>
    </lineage>
</organism>
<evidence type="ECO:0000259" key="2">
    <source>
        <dbReference type="PROSITE" id="PS51910"/>
    </source>
</evidence>
<keyword evidence="4" id="KW-1185">Reference proteome</keyword>
<dbReference type="AlphaFoldDB" id="A0A919YQE1"/>
<dbReference type="Gene3D" id="3.10.50.10">
    <property type="match status" value="1"/>
</dbReference>
<dbReference type="SUPFAM" id="SSF51445">
    <property type="entry name" value="(Trans)glycosidases"/>
    <property type="match status" value="1"/>
</dbReference>
<dbReference type="InterPro" id="IPR017853">
    <property type="entry name" value="GH"/>
</dbReference>
<dbReference type="SMART" id="SM00636">
    <property type="entry name" value="Glyco_18"/>
    <property type="match status" value="1"/>
</dbReference>
<dbReference type="GO" id="GO:0008061">
    <property type="term" value="F:chitin binding"/>
    <property type="evidence" value="ECO:0007669"/>
    <property type="project" value="InterPro"/>
</dbReference>
<feature type="chain" id="PRO_5038649598" description="GH18 domain-containing protein" evidence="1">
    <location>
        <begin position="29"/>
        <end position="641"/>
    </location>
</feature>
<dbReference type="PROSITE" id="PS51910">
    <property type="entry name" value="GH18_2"/>
    <property type="match status" value="1"/>
</dbReference>
<dbReference type="EMBL" id="BOSE01000001">
    <property type="protein sequence ID" value="GIP15048.1"/>
    <property type="molecule type" value="Genomic_DNA"/>
</dbReference>
<sequence length="641" mass="72355">MGYLKRLSTMLLAIILLCLSFISPQQHADAANMTQYRVYQNDKPLKEFVTQNQAIAYAKYYSYSHVEKINNREWVWHNFPGYKVYIEGASSAKLEFETLAEAKKVASANINSYVRELQNVGWAYENFANYIVYQGDKTMDGWQFYSLEDAKKEARKWSNSHIIDVNSKQWVWDNLTDEMVKQQRAQKSKYIIHIDGQPAVNGKAYSFLKDAIEAANKLSNSEVINSETGKSVHQNLLIYEVYSQGKLAKKHSTLDAAVKTAKSLHAAEVKLQDQLLWSSVHYLSVYQGDKLVKQFHSLSSALSYAKNLSNSTVQNADGRKLWSEAKSFIYMGWNGSSSTSTIQSHVSNTQGLDITSPTWYTLLDASGGLNDSSNPALVAELAAKGVDVIPLVHNEFDKAVTTKFLADEEAQKRFIDALMNSLVKNKVKGVNLDFESIAASDRNAYTSFVEKLTKAAHAKKLTVSIDLLRGDVRWNHLTAYDYEAIGKIVDYLVVMAYDEHWTGSEEAGSVSSLSWAEEGIKQQLEYGIPRSKLILGIPFYSREWRIDSNGKLVDNKTLIMKDLPAHIAKNKAVGTYDEKAGQYRYTYTLNGYTHVFWAETAETVLARVKLAKKYDLAGVAAWRLGYEDASLWEAMLKIKEQ</sequence>
<dbReference type="Proteomes" id="UP000683139">
    <property type="component" value="Unassembled WGS sequence"/>
</dbReference>
<evidence type="ECO:0000313" key="3">
    <source>
        <dbReference type="EMBL" id="GIP15048.1"/>
    </source>
</evidence>
<gene>
    <name evidence="3" type="ORF">J40TS1_06900</name>
</gene>
<dbReference type="InterPro" id="IPR011583">
    <property type="entry name" value="Chitinase_II/V-like_cat"/>
</dbReference>
<comment type="caution">
    <text evidence="3">The sequence shown here is derived from an EMBL/GenBank/DDBJ whole genome shotgun (WGS) entry which is preliminary data.</text>
</comment>
<dbReference type="GO" id="GO:0005975">
    <property type="term" value="P:carbohydrate metabolic process"/>
    <property type="evidence" value="ECO:0007669"/>
    <property type="project" value="InterPro"/>
</dbReference>
<proteinExistence type="predicted"/>